<keyword evidence="3" id="KW-0408">Iron</keyword>
<evidence type="ECO:0000256" key="3">
    <source>
        <dbReference type="ARBA" id="ARBA00023004"/>
    </source>
</evidence>
<evidence type="ECO:0000256" key="2">
    <source>
        <dbReference type="ARBA" id="ARBA00022801"/>
    </source>
</evidence>
<dbReference type="EMBL" id="CAFBMH010000064">
    <property type="protein sequence ID" value="CAB4914417.1"/>
    <property type="molecule type" value="Genomic_DNA"/>
</dbReference>
<evidence type="ECO:0000313" key="6">
    <source>
        <dbReference type="EMBL" id="CAB4774064.1"/>
    </source>
</evidence>
<gene>
    <name evidence="6" type="ORF">UFOPK2754_03258</name>
    <name evidence="7" type="ORF">UFOPK3139_03285</name>
    <name evidence="8" type="ORF">UFOPK3543_01721</name>
</gene>
<dbReference type="Pfam" id="PF00149">
    <property type="entry name" value="Metallophos"/>
    <property type="match status" value="1"/>
</dbReference>
<protein>
    <submittedName>
        <fullName evidence="6">Unannotated protein</fullName>
    </submittedName>
</protein>
<evidence type="ECO:0000259" key="5">
    <source>
        <dbReference type="Pfam" id="PF00149"/>
    </source>
</evidence>
<dbReference type="PANTHER" id="PTHR42988:SF2">
    <property type="entry name" value="CYCLIC NUCLEOTIDE PHOSPHODIESTERASE CBUA0032-RELATED"/>
    <property type="match status" value="1"/>
</dbReference>
<name>A0A6J6VR95_9ZZZZ</name>
<accession>A0A6J6VR95</accession>
<dbReference type="Gene3D" id="3.30.750.180">
    <property type="entry name" value="GpdQ, beta-strand dimerisation domain"/>
    <property type="match status" value="1"/>
</dbReference>
<dbReference type="InterPro" id="IPR042281">
    <property type="entry name" value="GpdQ_beta-strand"/>
</dbReference>
<dbReference type="PANTHER" id="PTHR42988">
    <property type="entry name" value="PHOSPHOHYDROLASE"/>
    <property type="match status" value="1"/>
</dbReference>
<dbReference type="CDD" id="cd07402">
    <property type="entry name" value="MPP_GpdQ"/>
    <property type="match status" value="1"/>
</dbReference>
<evidence type="ECO:0000313" key="8">
    <source>
        <dbReference type="EMBL" id="CAB4914417.1"/>
    </source>
</evidence>
<evidence type="ECO:0000256" key="1">
    <source>
        <dbReference type="ARBA" id="ARBA00022723"/>
    </source>
</evidence>
<dbReference type="InterPro" id="IPR004843">
    <property type="entry name" value="Calcineurin-like_PHP"/>
</dbReference>
<dbReference type="GO" id="GO:0004112">
    <property type="term" value="F:cyclic-nucleotide phosphodiesterase activity"/>
    <property type="evidence" value="ECO:0007669"/>
    <property type="project" value="InterPro"/>
</dbReference>
<reference evidence="6" key="1">
    <citation type="submission" date="2020-05" db="EMBL/GenBank/DDBJ databases">
        <authorList>
            <person name="Chiriac C."/>
            <person name="Salcher M."/>
            <person name="Ghai R."/>
            <person name="Kavagutti S V."/>
        </authorList>
    </citation>
    <scope>NUCLEOTIDE SEQUENCE</scope>
</reference>
<keyword evidence="2" id="KW-0378">Hydrolase</keyword>
<dbReference type="Gene3D" id="3.60.21.40">
    <property type="entry name" value="GpdQ, catalytic alpha/beta sandwich domain"/>
    <property type="match status" value="1"/>
</dbReference>
<dbReference type="InterPro" id="IPR026575">
    <property type="entry name" value="GpdQ/CpdA-like"/>
</dbReference>
<dbReference type="SUPFAM" id="SSF56300">
    <property type="entry name" value="Metallo-dependent phosphatases"/>
    <property type="match status" value="1"/>
</dbReference>
<sequence>MLIAQISDLHITTEDASAWSVDTSATLRRAVEVLNSMEPRPDCVLATGDLVDNGTDAEYKILFTILEALELPLYILPGNHDDAALLRMHLHLHGYLRADEAGHLGAVIDSHRVRLVLVDTTDASRHDGVFPLARAEWLDRVLRSQPDRPTLVAMHHPPFATGIWWMDAIGIEATDRARFEAVVRAHPQVVQVVAGHIHRSISRSWGSTMLTVCPSTAHQVGLSLGRDAPALMTLEPPSLQLHLFTADGFVTNTRPLDIPGVFDISSRVGDWEAVKRRFERGGPFKKNESMF</sequence>
<dbReference type="InterPro" id="IPR029052">
    <property type="entry name" value="Metallo-depent_PP-like"/>
</dbReference>
<evidence type="ECO:0000313" key="7">
    <source>
        <dbReference type="EMBL" id="CAB4836840.1"/>
    </source>
</evidence>
<feature type="domain" description="Calcineurin-like phosphoesterase" evidence="5">
    <location>
        <begin position="1"/>
        <end position="199"/>
    </location>
</feature>
<keyword evidence="1" id="KW-0479">Metal-binding</keyword>
<comment type="similarity">
    <text evidence="4">Belongs to the cyclic nucleotide phosphodiesterase class-III family.</text>
</comment>
<dbReference type="AlphaFoldDB" id="A0A6J6VR95"/>
<evidence type="ECO:0000256" key="4">
    <source>
        <dbReference type="ARBA" id="ARBA00025742"/>
    </source>
</evidence>
<dbReference type="InterPro" id="IPR050884">
    <property type="entry name" value="CNP_phosphodiesterase-III"/>
</dbReference>
<organism evidence="6">
    <name type="scientific">freshwater metagenome</name>
    <dbReference type="NCBI Taxonomy" id="449393"/>
    <lineage>
        <taxon>unclassified sequences</taxon>
        <taxon>metagenomes</taxon>
        <taxon>ecological metagenomes</taxon>
    </lineage>
</organism>
<proteinExistence type="inferred from homology"/>
<dbReference type="EMBL" id="CAFABA010000246">
    <property type="protein sequence ID" value="CAB4836840.1"/>
    <property type="molecule type" value="Genomic_DNA"/>
</dbReference>
<dbReference type="InterPro" id="IPR042283">
    <property type="entry name" value="GpdQ_catalytic"/>
</dbReference>
<dbReference type="EMBL" id="CAEZYR010000208">
    <property type="protein sequence ID" value="CAB4774064.1"/>
    <property type="molecule type" value="Genomic_DNA"/>
</dbReference>
<dbReference type="GO" id="GO:0046872">
    <property type="term" value="F:metal ion binding"/>
    <property type="evidence" value="ECO:0007669"/>
    <property type="project" value="UniProtKB-KW"/>
</dbReference>